<reference evidence="8" key="1">
    <citation type="submission" date="2020-03" db="EMBL/GenBank/DDBJ databases">
        <title>The deep terrestrial virosphere.</title>
        <authorList>
            <person name="Holmfeldt K."/>
            <person name="Nilsson E."/>
            <person name="Simone D."/>
            <person name="Lopez-Fernandez M."/>
            <person name="Wu X."/>
            <person name="de Brujin I."/>
            <person name="Lundin D."/>
            <person name="Andersson A."/>
            <person name="Bertilsson S."/>
            <person name="Dopson M."/>
        </authorList>
    </citation>
    <scope>NUCLEOTIDE SEQUENCE</scope>
    <source>
        <strain evidence="10">MM415A00124</strain>
        <strain evidence="9">MM415B00156</strain>
        <strain evidence="8">TM448A00198</strain>
    </source>
</reference>
<sequence length="148" mass="15925">MTNQGGLSADTQALMAFESNKKSAGVAYLLWFFTGGVGGHRFYMGRIGSAVTQLILAILGWTTVWFGVGLAFLIPLGIWLLIDVFTLGGMVAKHNSDLMARLNTMPRQAPSSADDLAKFAALRDSGAISSDEYEAEKRRILGRPADAI</sequence>
<evidence type="ECO:0000256" key="5">
    <source>
        <dbReference type="SAM" id="Phobius"/>
    </source>
</evidence>
<dbReference type="InterPro" id="IPR018649">
    <property type="entry name" value="SHOCT"/>
</dbReference>
<comment type="subcellular location">
    <subcellularLocation>
        <location evidence="1">Membrane</location>
        <topology evidence="1">Multi-pass membrane protein</topology>
    </subcellularLocation>
</comment>
<accession>A0A6H1ZBC1</accession>
<evidence type="ECO:0000259" key="6">
    <source>
        <dbReference type="Pfam" id="PF05154"/>
    </source>
</evidence>
<dbReference type="InterPro" id="IPR007829">
    <property type="entry name" value="TM2"/>
</dbReference>
<gene>
    <name evidence="10" type="ORF">MM415A00124_0025</name>
    <name evidence="9" type="ORF">MM415B00156_0025</name>
    <name evidence="8" type="ORF">TM448A00198_0021</name>
</gene>
<dbReference type="GO" id="GO:0016020">
    <property type="term" value="C:membrane"/>
    <property type="evidence" value="ECO:0007669"/>
    <property type="project" value="UniProtKB-SubCell"/>
</dbReference>
<feature type="domain" description="SHOCT" evidence="7">
    <location>
        <begin position="115"/>
        <end position="141"/>
    </location>
</feature>
<keyword evidence="3 5" id="KW-1133">Transmembrane helix</keyword>
<dbReference type="Pfam" id="PF09851">
    <property type="entry name" value="SHOCT"/>
    <property type="match status" value="1"/>
</dbReference>
<dbReference type="EMBL" id="MT141576">
    <property type="protein sequence ID" value="QJA67785.1"/>
    <property type="molecule type" value="Genomic_DNA"/>
</dbReference>
<proteinExistence type="predicted"/>
<evidence type="ECO:0000259" key="7">
    <source>
        <dbReference type="Pfam" id="PF09851"/>
    </source>
</evidence>
<name>A0A6H1ZBC1_9ZZZZ</name>
<feature type="transmembrane region" description="Helical" evidence="5">
    <location>
        <begin position="25"/>
        <end position="43"/>
    </location>
</feature>
<dbReference type="EMBL" id="MT143987">
    <property type="protein sequence ID" value="QJA45206.1"/>
    <property type="molecule type" value="Genomic_DNA"/>
</dbReference>
<dbReference type="AlphaFoldDB" id="A0A6H1ZBC1"/>
<dbReference type="PANTHER" id="PTHR21016:SF25">
    <property type="entry name" value="TM2 DOMAIN-CONTAINING PROTEIN DDB_G0277895-RELATED"/>
    <property type="match status" value="1"/>
</dbReference>
<evidence type="ECO:0000256" key="1">
    <source>
        <dbReference type="ARBA" id="ARBA00004141"/>
    </source>
</evidence>
<feature type="transmembrane region" description="Helical" evidence="5">
    <location>
        <begin position="55"/>
        <end position="82"/>
    </location>
</feature>
<evidence type="ECO:0000256" key="4">
    <source>
        <dbReference type="ARBA" id="ARBA00023136"/>
    </source>
</evidence>
<evidence type="ECO:0000313" key="8">
    <source>
        <dbReference type="EMBL" id="QJA45206.1"/>
    </source>
</evidence>
<dbReference type="EMBL" id="MT145191">
    <property type="protein sequence ID" value="QJI04850.1"/>
    <property type="molecule type" value="Genomic_DNA"/>
</dbReference>
<organism evidence="8">
    <name type="scientific">viral metagenome</name>
    <dbReference type="NCBI Taxonomy" id="1070528"/>
    <lineage>
        <taxon>unclassified sequences</taxon>
        <taxon>metagenomes</taxon>
        <taxon>organismal metagenomes</taxon>
    </lineage>
</organism>
<keyword evidence="2 5" id="KW-0812">Transmembrane</keyword>
<dbReference type="PANTHER" id="PTHR21016">
    <property type="entry name" value="BETA-AMYLOID BINDING PROTEIN-RELATED"/>
    <property type="match status" value="1"/>
</dbReference>
<evidence type="ECO:0000256" key="2">
    <source>
        <dbReference type="ARBA" id="ARBA00022692"/>
    </source>
</evidence>
<evidence type="ECO:0000256" key="3">
    <source>
        <dbReference type="ARBA" id="ARBA00022989"/>
    </source>
</evidence>
<keyword evidence="4 5" id="KW-0472">Membrane</keyword>
<dbReference type="Pfam" id="PF05154">
    <property type="entry name" value="TM2"/>
    <property type="match status" value="1"/>
</dbReference>
<dbReference type="InterPro" id="IPR050932">
    <property type="entry name" value="TM2D1-3-like"/>
</dbReference>
<evidence type="ECO:0000313" key="9">
    <source>
        <dbReference type="EMBL" id="QJA67785.1"/>
    </source>
</evidence>
<feature type="domain" description="TM2" evidence="6">
    <location>
        <begin position="20"/>
        <end position="67"/>
    </location>
</feature>
<protein>
    <submittedName>
        <fullName evidence="8">Putative TM2 domain-containing membrane protein</fullName>
    </submittedName>
</protein>
<evidence type="ECO:0000313" key="10">
    <source>
        <dbReference type="EMBL" id="QJI04850.1"/>
    </source>
</evidence>